<accession>A0A9D4KN73</accession>
<protein>
    <submittedName>
        <fullName evidence="2">Uncharacterized protein</fullName>
    </submittedName>
</protein>
<feature type="region of interest" description="Disordered" evidence="1">
    <location>
        <begin position="28"/>
        <end position="51"/>
    </location>
</feature>
<sequence length="51" mass="5739">CSRKRAEKIAPGMSKNVEMGCRLYGNSAEGDEYEENRHAAPLGEKRKQLTE</sequence>
<reference evidence="2" key="1">
    <citation type="journal article" date="2019" name="bioRxiv">
        <title>The Genome of the Zebra Mussel, Dreissena polymorpha: A Resource for Invasive Species Research.</title>
        <authorList>
            <person name="McCartney M.A."/>
            <person name="Auch B."/>
            <person name="Kono T."/>
            <person name="Mallez S."/>
            <person name="Zhang Y."/>
            <person name="Obille A."/>
            <person name="Becker A."/>
            <person name="Abrahante J.E."/>
            <person name="Garbe J."/>
            <person name="Badalamenti J.P."/>
            <person name="Herman A."/>
            <person name="Mangelson H."/>
            <person name="Liachko I."/>
            <person name="Sullivan S."/>
            <person name="Sone E.D."/>
            <person name="Koren S."/>
            <person name="Silverstein K.A.T."/>
            <person name="Beckman K.B."/>
            <person name="Gohl D.M."/>
        </authorList>
    </citation>
    <scope>NUCLEOTIDE SEQUENCE</scope>
    <source>
        <strain evidence="2">Duluth1</strain>
        <tissue evidence="2">Whole animal</tissue>
    </source>
</reference>
<feature type="compositionally biased region" description="Basic and acidic residues" evidence="1">
    <location>
        <begin position="35"/>
        <end position="51"/>
    </location>
</feature>
<gene>
    <name evidence="2" type="ORF">DPMN_116112</name>
</gene>
<feature type="non-terminal residue" evidence="2">
    <location>
        <position position="1"/>
    </location>
</feature>
<reference evidence="2" key="2">
    <citation type="submission" date="2020-11" db="EMBL/GenBank/DDBJ databases">
        <authorList>
            <person name="McCartney M.A."/>
            <person name="Auch B."/>
            <person name="Kono T."/>
            <person name="Mallez S."/>
            <person name="Becker A."/>
            <person name="Gohl D.M."/>
            <person name="Silverstein K.A.T."/>
            <person name="Koren S."/>
            <person name="Bechman K.B."/>
            <person name="Herman A."/>
            <person name="Abrahante J.E."/>
            <person name="Garbe J."/>
        </authorList>
    </citation>
    <scope>NUCLEOTIDE SEQUENCE</scope>
    <source>
        <strain evidence="2">Duluth1</strain>
        <tissue evidence="2">Whole animal</tissue>
    </source>
</reference>
<comment type="caution">
    <text evidence="2">The sequence shown here is derived from an EMBL/GenBank/DDBJ whole genome shotgun (WGS) entry which is preliminary data.</text>
</comment>
<evidence type="ECO:0000313" key="3">
    <source>
        <dbReference type="Proteomes" id="UP000828390"/>
    </source>
</evidence>
<dbReference type="AlphaFoldDB" id="A0A9D4KN73"/>
<keyword evidence="3" id="KW-1185">Reference proteome</keyword>
<proteinExistence type="predicted"/>
<name>A0A9D4KN73_DREPO</name>
<evidence type="ECO:0000313" key="2">
    <source>
        <dbReference type="EMBL" id="KAH3842613.1"/>
    </source>
</evidence>
<evidence type="ECO:0000256" key="1">
    <source>
        <dbReference type="SAM" id="MobiDB-lite"/>
    </source>
</evidence>
<organism evidence="2 3">
    <name type="scientific">Dreissena polymorpha</name>
    <name type="common">Zebra mussel</name>
    <name type="synonym">Mytilus polymorpha</name>
    <dbReference type="NCBI Taxonomy" id="45954"/>
    <lineage>
        <taxon>Eukaryota</taxon>
        <taxon>Metazoa</taxon>
        <taxon>Spiralia</taxon>
        <taxon>Lophotrochozoa</taxon>
        <taxon>Mollusca</taxon>
        <taxon>Bivalvia</taxon>
        <taxon>Autobranchia</taxon>
        <taxon>Heteroconchia</taxon>
        <taxon>Euheterodonta</taxon>
        <taxon>Imparidentia</taxon>
        <taxon>Neoheterodontei</taxon>
        <taxon>Myida</taxon>
        <taxon>Dreissenoidea</taxon>
        <taxon>Dreissenidae</taxon>
        <taxon>Dreissena</taxon>
    </lineage>
</organism>
<dbReference type="Proteomes" id="UP000828390">
    <property type="component" value="Unassembled WGS sequence"/>
</dbReference>
<dbReference type="EMBL" id="JAIWYP010000004">
    <property type="protein sequence ID" value="KAH3842613.1"/>
    <property type="molecule type" value="Genomic_DNA"/>
</dbReference>